<dbReference type="EMBL" id="JANBUK010000602">
    <property type="protein sequence ID" value="KAJ2789343.1"/>
    <property type="molecule type" value="Genomic_DNA"/>
</dbReference>
<keyword evidence="2" id="KW-1185">Reference proteome</keyword>
<accession>A0ACC1KGL1</accession>
<protein>
    <submittedName>
        <fullName evidence="1">Carnitine transporter</fullName>
    </submittedName>
</protein>
<comment type="caution">
    <text evidence="1">The sequence shown here is derived from an EMBL/GenBank/DDBJ whole genome shotgun (WGS) entry which is preliminary data.</text>
</comment>
<reference evidence="1" key="1">
    <citation type="submission" date="2022-07" db="EMBL/GenBank/DDBJ databases">
        <title>Phylogenomic reconstructions and comparative analyses of Kickxellomycotina fungi.</title>
        <authorList>
            <person name="Reynolds N.K."/>
            <person name="Stajich J.E."/>
            <person name="Barry K."/>
            <person name="Grigoriev I.V."/>
            <person name="Crous P."/>
            <person name="Smith M.E."/>
        </authorList>
    </citation>
    <scope>NUCLEOTIDE SEQUENCE</scope>
    <source>
        <strain evidence="1">BCRC 34191</strain>
    </source>
</reference>
<organism evidence="1 2">
    <name type="scientific">Coemansia linderi</name>
    <dbReference type="NCBI Taxonomy" id="2663919"/>
    <lineage>
        <taxon>Eukaryota</taxon>
        <taxon>Fungi</taxon>
        <taxon>Fungi incertae sedis</taxon>
        <taxon>Zoopagomycota</taxon>
        <taxon>Kickxellomycotina</taxon>
        <taxon>Kickxellomycetes</taxon>
        <taxon>Kickxellales</taxon>
        <taxon>Kickxellaceae</taxon>
        <taxon>Coemansia</taxon>
    </lineage>
</organism>
<feature type="non-terminal residue" evidence="1">
    <location>
        <position position="90"/>
    </location>
</feature>
<sequence length="90" mass="9307">MSSAELAVTVPEEKPKVATGGTSGVKSFLSGGFGGMCLVAAGHPLDLLKVRMQTSTQYKSTMDCLRKTLAESGIRGMYRGMAAPLVGATP</sequence>
<evidence type="ECO:0000313" key="2">
    <source>
        <dbReference type="Proteomes" id="UP001140066"/>
    </source>
</evidence>
<evidence type="ECO:0000313" key="1">
    <source>
        <dbReference type="EMBL" id="KAJ2789343.1"/>
    </source>
</evidence>
<proteinExistence type="predicted"/>
<name>A0ACC1KGL1_9FUNG</name>
<gene>
    <name evidence="1" type="primary">CRC1</name>
    <name evidence="1" type="ORF">GGI18_002459</name>
</gene>
<dbReference type="Proteomes" id="UP001140066">
    <property type="component" value="Unassembled WGS sequence"/>
</dbReference>